<feature type="domain" description="Carrier" evidence="4">
    <location>
        <begin position="544"/>
        <end position="585"/>
    </location>
</feature>
<name>A0A239PDJ6_9ACTN</name>
<dbReference type="PANTHER" id="PTHR45527:SF1">
    <property type="entry name" value="FATTY ACID SYNTHASE"/>
    <property type="match status" value="1"/>
</dbReference>
<dbReference type="Gene3D" id="2.30.38.10">
    <property type="entry name" value="Luciferase, Domain 3"/>
    <property type="match status" value="1"/>
</dbReference>
<dbReference type="InterPro" id="IPR029058">
    <property type="entry name" value="AB_hydrolase_fold"/>
</dbReference>
<dbReference type="PROSITE" id="PS50075">
    <property type="entry name" value="CARRIER"/>
    <property type="match status" value="1"/>
</dbReference>
<dbReference type="FunFam" id="3.40.50.12780:FF:000012">
    <property type="entry name" value="Non-ribosomal peptide synthetase"/>
    <property type="match status" value="1"/>
</dbReference>
<feature type="non-terminal residue" evidence="5">
    <location>
        <position position="585"/>
    </location>
</feature>
<dbReference type="FunFam" id="3.40.50.980:FF:000001">
    <property type="entry name" value="Non-ribosomal peptide synthetase"/>
    <property type="match status" value="1"/>
</dbReference>
<keyword evidence="6" id="KW-1185">Reference proteome</keyword>
<dbReference type="InterPro" id="IPR009081">
    <property type="entry name" value="PP-bd_ACP"/>
</dbReference>
<evidence type="ECO:0000313" key="5">
    <source>
        <dbReference type="EMBL" id="SNT65072.1"/>
    </source>
</evidence>
<dbReference type="Pfam" id="PF00501">
    <property type="entry name" value="AMP-binding"/>
    <property type="match status" value="1"/>
</dbReference>
<evidence type="ECO:0000313" key="6">
    <source>
        <dbReference type="Proteomes" id="UP000198282"/>
    </source>
</evidence>
<dbReference type="InterPro" id="IPR020845">
    <property type="entry name" value="AMP-binding_CS"/>
</dbReference>
<dbReference type="Pfam" id="PF13193">
    <property type="entry name" value="AMP-binding_C"/>
    <property type="match status" value="1"/>
</dbReference>
<dbReference type="EMBL" id="FZOD01000159">
    <property type="protein sequence ID" value="SNT65072.1"/>
    <property type="molecule type" value="Genomic_DNA"/>
</dbReference>
<dbReference type="GO" id="GO:0031177">
    <property type="term" value="F:phosphopantetheine binding"/>
    <property type="evidence" value="ECO:0007669"/>
    <property type="project" value="TreeGrafter"/>
</dbReference>
<dbReference type="RefSeq" id="WP_179282663.1">
    <property type="nucleotide sequence ID" value="NZ_FZOD01000159.1"/>
</dbReference>
<dbReference type="PANTHER" id="PTHR45527">
    <property type="entry name" value="NONRIBOSOMAL PEPTIDE SYNTHETASE"/>
    <property type="match status" value="1"/>
</dbReference>
<dbReference type="SUPFAM" id="SSF56801">
    <property type="entry name" value="Acetyl-CoA synthetase-like"/>
    <property type="match status" value="1"/>
</dbReference>
<dbReference type="InterPro" id="IPR000873">
    <property type="entry name" value="AMP-dep_synth/lig_dom"/>
</dbReference>
<dbReference type="CDD" id="cd12117">
    <property type="entry name" value="A_NRPS_Srf_like"/>
    <property type="match status" value="1"/>
</dbReference>
<dbReference type="Gene3D" id="3.40.50.1820">
    <property type="entry name" value="alpha/beta hydrolase"/>
    <property type="match status" value="1"/>
</dbReference>
<keyword evidence="2" id="KW-0596">Phosphopantetheine</keyword>
<keyword evidence="3" id="KW-0597">Phosphoprotein</keyword>
<dbReference type="Gene3D" id="3.40.50.980">
    <property type="match status" value="2"/>
</dbReference>
<dbReference type="NCBIfam" id="TIGR01733">
    <property type="entry name" value="AA-adenyl-dom"/>
    <property type="match status" value="1"/>
</dbReference>
<evidence type="ECO:0000259" key="4">
    <source>
        <dbReference type="PROSITE" id="PS50075"/>
    </source>
</evidence>
<accession>A0A239PDJ6</accession>
<dbReference type="PROSITE" id="PS00455">
    <property type="entry name" value="AMP_BINDING"/>
    <property type="match status" value="1"/>
</dbReference>
<proteinExistence type="predicted"/>
<dbReference type="Gene3D" id="3.30.300.30">
    <property type="match status" value="1"/>
</dbReference>
<organism evidence="5 6">
    <name type="scientific">Streptosporangium subroseum</name>
    <dbReference type="NCBI Taxonomy" id="106412"/>
    <lineage>
        <taxon>Bacteria</taxon>
        <taxon>Bacillati</taxon>
        <taxon>Actinomycetota</taxon>
        <taxon>Actinomycetes</taxon>
        <taxon>Streptosporangiales</taxon>
        <taxon>Streptosporangiaceae</taxon>
        <taxon>Streptosporangium</taxon>
    </lineage>
</organism>
<comment type="cofactor">
    <cofactor evidence="1">
        <name>pantetheine 4'-phosphate</name>
        <dbReference type="ChEBI" id="CHEBI:47942"/>
    </cofactor>
</comment>
<dbReference type="AlphaFoldDB" id="A0A239PDJ6"/>
<dbReference type="Pfam" id="PF00550">
    <property type="entry name" value="PP-binding"/>
    <property type="match status" value="1"/>
</dbReference>
<feature type="non-terminal residue" evidence="5">
    <location>
        <position position="1"/>
    </location>
</feature>
<dbReference type="InterPro" id="IPR010071">
    <property type="entry name" value="AA_adenyl_dom"/>
</dbReference>
<dbReference type="InterPro" id="IPR045851">
    <property type="entry name" value="AMP-bd_C_sf"/>
</dbReference>
<gene>
    <name evidence="5" type="ORF">SAMN05216276_11591</name>
</gene>
<dbReference type="Proteomes" id="UP000198282">
    <property type="component" value="Unassembled WGS sequence"/>
</dbReference>
<sequence>GIDLLSPAERHRVLVEWNDTARGVPAATLPELFQAQVARTPDATAVVFEGTELSYADLNARANRLARLLAVHGAGPETLVGVRLERSADLVVTLLAVVKAGAAYLPIDHTYPADRIAYLMEDARPALLVTTGELNPGDGGQTPCLVLDAPDTARALDALPATDLGDGDRIRSLLVEHPAYVVYTSGSTGRPKGVAVPHEAIGRLVREANYVELRSDDVVGQLASVSFDAATFELWGALLNGAVLAVAPSRNLSVFELREFVREHRVSVMWLTAGLFHEVVETDLTVLHGLRCVLAGGDVLSPAACLAVTEAFPEMLLINGYGPTEGTTFTSAHALRPGEPADGRPVPIGTPVSDTRVHVLDAALRPVPPGVVGEFYVAGAGLARGYVNRPGLTAERFVANPYGRPGERMYRTGDLVRWTGDGLLEFAGRTDEQVKVRGFRVEPGEVEAALATHPMVAQAAVIVRDDQPGGKRLIGYIVPLRSGSGSGESVTGAAVRSHAARLLPDYMVPSAVLVLPRLPLTVNGKLDRAALPAPDYAVGTVGREPRTPREHLLAQVFAEVLGLTQVGIDDDFFDLGGHSLLATRL</sequence>
<dbReference type="FunFam" id="2.30.38.10:FF:000001">
    <property type="entry name" value="Non-ribosomal peptide synthetase PvdI"/>
    <property type="match status" value="1"/>
</dbReference>
<dbReference type="GO" id="GO:0005829">
    <property type="term" value="C:cytosol"/>
    <property type="evidence" value="ECO:0007669"/>
    <property type="project" value="TreeGrafter"/>
</dbReference>
<evidence type="ECO:0000256" key="3">
    <source>
        <dbReference type="ARBA" id="ARBA00022553"/>
    </source>
</evidence>
<evidence type="ECO:0000256" key="1">
    <source>
        <dbReference type="ARBA" id="ARBA00001957"/>
    </source>
</evidence>
<reference evidence="5 6" key="1">
    <citation type="submission" date="2017-06" db="EMBL/GenBank/DDBJ databases">
        <authorList>
            <person name="Kim H.J."/>
            <person name="Triplett B.A."/>
        </authorList>
    </citation>
    <scope>NUCLEOTIDE SEQUENCE [LARGE SCALE GENOMIC DNA]</scope>
    <source>
        <strain evidence="5 6">CGMCC 4.2132</strain>
    </source>
</reference>
<dbReference type="GO" id="GO:0044550">
    <property type="term" value="P:secondary metabolite biosynthetic process"/>
    <property type="evidence" value="ECO:0007669"/>
    <property type="project" value="UniProtKB-ARBA"/>
</dbReference>
<dbReference type="FunFam" id="3.30.300.30:FF:000010">
    <property type="entry name" value="Enterobactin synthetase component F"/>
    <property type="match status" value="1"/>
</dbReference>
<evidence type="ECO:0000256" key="2">
    <source>
        <dbReference type="ARBA" id="ARBA00022450"/>
    </source>
</evidence>
<protein>
    <submittedName>
        <fullName evidence="5">Amino acid adenylation domain-containing protein</fullName>
    </submittedName>
</protein>
<dbReference type="GO" id="GO:0043041">
    <property type="term" value="P:amino acid activation for nonribosomal peptide biosynthetic process"/>
    <property type="evidence" value="ECO:0007669"/>
    <property type="project" value="TreeGrafter"/>
</dbReference>
<dbReference type="InterPro" id="IPR025110">
    <property type="entry name" value="AMP-bd_C"/>
</dbReference>